<sequence>MKREKTLENVIYYSFSSFSRYKKNLAAKQGPAAMVSLLTVIVLLRQRHQDTLHHSSAAAPSISDLFSTSRNNRSVGRLCPNCKWHPLLRVPSGAAPKTRAKQQTVAVVAALNFRSLSRAAKDSRSRCIRDLMLKFSGPTTSSFGDSSLYSGNVSASCSLYAIGCKELFTDRHRCPDVLYIVVMLMDYVVDWNCMSMDFKVLRLGVSFGITRLICASFGITRLIRASFGITRLIGVSFGVTRLIHASFEIHETDVRVQRGADRRGARRMREGHMDASGFLYTSADAEVEVGVEENQQMRFLDKYNS</sequence>
<gene>
    <name evidence="1" type="ORF">E6C27_scaffold62G00660</name>
</gene>
<accession>A0A5A7VJV3</accession>
<evidence type="ECO:0000313" key="2">
    <source>
        <dbReference type="Proteomes" id="UP000321393"/>
    </source>
</evidence>
<organism evidence="1 2">
    <name type="scientific">Cucumis melo var. makuwa</name>
    <name type="common">Oriental melon</name>
    <dbReference type="NCBI Taxonomy" id="1194695"/>
    <lineage>
        <taxon>Eukaryota</taxon>
        <taxon>Viridiplantae</taxon>
        <taxon>Streptophyta</taxon>
        <taxon>Embryophyta</taxon>
        <taxon>Tracheophyta</taxon>
        <taxon>Spermatophyta</taxon>
        <taxon>Magnoliopsida</taxon>
        <taxon>eudicotyledons</taxon>
        <taxon>Gunneridae</taxon>
        <taxon>Pentapetalae</taxon>
        <taxon>rosids</taxon>
        <taxon>fabids</taxon>
        <taxon>Cucurbitales</taxon>
        <taxon>Cucurbitaceae</taxon>
        <taxon>Benincaseae</taxon>
        <taxon>Cucumis</taxon>
    </lineage>
</organism>
<dbReference type="EMBL" id="SSTE01000977">
    <property type="protein sequence ID" value="KAA0065981.1"/>
    <property type="molecule type" value="Genomic_DNA"/>
</dbReference>
<proteinExistence type="predicted"/>
<evidence type="ECO:0008006" key="3">
    <source>
        <dbReference type="Google" id="ProtNLM"/>
    </source>
</evidence>
<reference evidence="1 2" key="1">
    <citation type="submission" date="2019-08" db="EMBL/GenBank/DDBJ databases">
        <title>Draft genome sequences of two oriental melons (Cucumis melo L. var makuwa).</title>
        <authorList>
            <person name="Kwon S.-Y."/>
        </authorList>
    </citation>
    <scope>NUCLEOTIDE SEQUENCE [LARGE SCALE GENOMIC DNA]</scope>
    <source>
        <strain evidence="2">cv. SW 3</strain>
        <tissue evidence="1">Leaf</tissue>
    </source>
</reference>
<name>A0A5A7VJV3_CUCMM</name>
<dbReference type="AlphaFoldDB" id="A0A5A7VJV3"/>
<dbReference type="Proteomes" id="UP000321393">
    <property type="component" value="Unassembled WGS sequence"/>
</dbReference>
<comment type="caution">
    <text evidence="1">The sequence shown here is derived from an EMBL/GenBank/DDBJ whole genome shotgun (WGS) entry which is preliminary data.</text>
</comment>
<protein>
    <recommendedName>
        <fullName evidence="3">Ty3-gypsy retrotransposon protein</fullName>
    </recommendedName>
</protein>
<evidence type="ECO:0000313" key="1">
    <source>
        <dbReference type="EMBL" id="KAA0065981.1"/>
    </source>
</evidence>